<sequence length="1001" mass="114134">MDSQILQAVEIALSGTADAALKQQAYDFIEQIKTTQEGYTSCVDILVKQGNTLNEQFKFFIYQVIDENIQKLSADELYKLSDTLFECLKREDVNTPVYLKNKLAGTLGNLFCFVYLEVRPSFLKDLLSMSEESSLLTDYYTRIILAIHSEIGDKFISRSRKVQERNVSLKDKIRVTDMASLVANWKSILNAGATKDTSDAAATATTSDVLNNTLKIVGSYIEWMDITLFVSEPAFINCIFQYLTKPYQRITTCSTLIEIISKKMQPANKLELLSLLNLTSVINSILQGDDDDLEFAESIAKLVNQIGLELIIVLEGNPSLEGGEINRQIINLWPFIFNFLGHEYDDVTQQVFPFISQYLLACKKFQSIVSIELLSNLLNKIIIKMKYDDDTDGRDEDEDNEEFIEVRSKLKNFQDTIAVLKPDLYLEAIPVVINESLKEDGNNDWRRIELGLYELGNFADSLRNNLINLPKHTISSSEPFLLFQDFLVKLVNSNFIINIDHPKIQLEFFELIVRHYSFLNNNQALTLRTLEIFTSPLGLFNQSEKVRLRSWYLFFRFVKLTKPRLSKSEVNFIENTLKKVQPLLVIKAILPTNDEDGAVVVEDIFNNQLYLFETMGLLISLGSSEVDSKLKLIDLIFQPLFRNLEECVEASQAGGASNMNLIALQAHHLLMAIGTFARGYDYDYNNKYSQEIVSKIDTAASIVIFTLLNFVKFEKIRDASRFAFARFIPILGKDINNHLSKLVSLILSSNDLKYNELTDFLGFLGQIVHKFKADDNIYQLLNDLISPLFDKIFNMLKFNGENNDFDNIPDIQRDKNSLKKSFMNLLSTMILNHNSSLLVSQTNKQKFPQVVDSLFEFAYDLSDPTVSRAAIIQLVNFILIMGKGRIEDPEDSMGTALPPIEGMEDYLMNKSISVCFELPFQNGGGFDIKDAQFRIIAQEIATLLKTYHKVKGDEFLSVLSTYLTNMGLSQELMNDFGTNLVKSDQREFKKYFITFVTQLKS</sequence>
<evidence type="ECO:0000256" key="2">
    <source>
        <dbReference type="ARBA" id="ARBA00009466"/>
    </source>
</evidence>
<dbReference type="AlphaFoldDB" id="A0A9P0VZ95"/>
<dbReference type="EMBL" id="CAKXYY010000012">
    <property type="protein sequence ID" value="CAH2353788.1"/>
    <property type="molecule type" value="Genomic_DNA"/>
</dbReference>
<evidence type="ECO:0000256" key="9">
    <source>
        <dbReference type="RuleBase" id="RU366037"/>
    </source>
</evidence>
<keyword evidence="8 9" id="KW-0539">Nucleus</keyword>
<dbReference type="InterPro" id="IPR016024">
    <property type="entry name" value="ARM-type_fold"/>
</dbReference>
<dbReference type="SUPFAM" id="SSF48371">
    <property type="entry name" value="ARM repeat"/>
    <property type="match status" value="1"/>
</dbReference>
<dbReference type="InterPro" id="IPR011989">
    <property type="entry name" value="ARM-like"/>
</dbReference>
<dbReference type="PANTHER" id="PTHR15952:SF11">
    <property type="entry name" value="EXPORTIN-T"/>
    <property type="match status" value="1"/>
</dbReference>
<keyword evidence="7 9" id="KW-0694">RNA-binding</keyword>
<keyword evidence="4 9" id="KW-0813">Transport</keyword>
<dbReference type="GO" id="GO:0005643">
    <property type="term" value="C:nuclear pore"/>
    <property type="evidence" value="ECO:0007669"/>
    <property type="project" value="TreeGrafter"/>
</dbReference>
<dbReference type="GO" id="GO:0000049">
    <property type="term" value="F:tRNA binding"/>
    <property type="evidence" value="ECO:0007669"/>
    <property type="project" value="UniProtKB-UniRule"/>
</dbReference>
<organism evidence="12 13">
    <name type="scientific">[Candida] railenensis</name>
    <dbReference type="NCBI Taxonomy" id="45579"/>
    <lineage>
        <taxon>Eukaryota</taxon>
        <taxon>Fungi</taxon>
        <taxon>Dikarya</taxon>
        <taxon>Ascomycota</taxon>
        <taxon>Saccharomycotina</taxon>
        <taxon>Pichiomycetes</taxon>
        <taxon>Debaryomycetaceae</taxon>
        <taxon>Kurtzmaniella</taxon>
    </lineage>
</organism>
<dbReference type="InterPro" id="IPR013598">
    <property type="entry name" value="Exportin-1/Importin-b-like"/>
</dbReference>
<protein>
    <recommendedName>
        <fullName evidence="3 9">Exportin-T</fullName>
    </recommendedName>
    <alternativeName>
        <fullName evidence="9">Exportin(tRNA)</fullName>
    </alternativeName>
    <alternativeName>
        <fullName evidence="9">tRNA exportin</fullName>
    </alternativeName>
</protein>
<dbReference type="GO" id="GO:0031267">
    <property type="term" value="F:small GTPase binding"/>
    <property type="evidence" value="ECO:0007669"/>
    <property type="project" value="InterPro"/>
</dbReference>
<name>A0A9P0VZ95_9ASCO</name>
<evidence type="ECO:0000256" key="5">
    <source>
        <dbReference type="ARBA" id="ARBA00022490"/>
    </source>
</evidence>
<proteinExistence type="inferred from homology"/>
<reference evidence="12" key="1">
    <citation type="submission" date="2022-03" db="EMBL/GenBank/DDBJ databases">
        <authorList>
            <person name="Legras J.-L."/>
            <person name="Devillers H."/>
            <person name="Grondin C."/>
        </authorList>
    </citation>
    <scope>NUCLEOTIDE SEQUENCE</scope>
    <source>
        <strain evidence="12">CLIB 1423</strain>
    </source>
</reference>
<keyword evidence="5 9" id="KW-0963">Cytoplasm</keyword>
<accession>A0A9P0VZ95</accession>
<gene>
    <name evidence="12" type="ORF">CLIB1423_12S02938</name>
</gene>
<feature type="domain" description="Exportin-1/Importin-beta-like" evidence="10">
    <location>
        <begin position="97"/>
        <end position="256"/>
    </location>
</feature>
<dbReference type="Pfam" id="PF08389">
    <property type="entry name" value="Xpo1"/>
    <property type="match status" value="1"/>
</dbReference>
<evidence type="ECO:0000256" key="3">
    <source>
        <dbReference type="ARBA" id="ARBA00018928"/>
    </source>
</evidence>
<dbReference type="GO" id="GO:0071528">
    <property type="term" value="P:tRNA re-export from nucleus"/>
    <property type="evidence" value="ECO:0007669"/>
    <property type="project" value="UniProtKB-UniRule"/>
</dbReference>
<dbReference type="Pfam" id="PF19282">
    <property type="entry name" value="Exportin-T"/>
    <property type="match status" value="1"/>
</dbReference>
<comment type="function">
    <text evidence="9">tRNA nucleus export receptor which facilitates tRNA translocation across the nuclear pore complex.</text>
</comment>
<feature type="domain" description="Exportin-T C-terminal" evidence="11">
    <location>
        <begin position="326"/>
        <end position="999"/>
    </location>
</feature>
<dbReference type="GO" id="GO:0016363">
    <property type="term" value="C:nuclear matrix"/>
    <property type="evidence" value="ECO:0007669"/>
    <property type="project" value="TreeGrafter"/>
</dbReference>
<evidence type="ECO:0000256" key="4">
    <source>
        <dbReference type="ARBA" id="ARBA00022448"/>
    </source>
</evidence>
<dbReference type="InterPro" id="IPR045546">
    <property type="entry name" value="Exportin-T_C"/>
</dbReference>
<dbReference type="Proteomes" id="UP000837801">
    <property type="component" value="Unassembled WGS sequence"/>
</dbReference>
<comment type="similarity">
    <text evidence="2 9">Belongs to the exportin family.</text>
</comment>
<evidence type="ECO:0000256" key="7">
    <source>
        <dbReference type="ARBA" id="ARBA00022884"/>
    </source>
</evidence>
<evidence type="ECO:0000256" key="6">
    <source>
        <dbReference type="ARBA" id="ARBA00022555"/>
    </source>
</evidence>
<evidence type="ECO:0000313" key="12">
    <source>
        <dbReference type="EMBL" id="CAH2353788.1"/>
    </source>
</evidence>
<dbReference type="PANTHER" id="PTHR15952">
    <property type="entry name" value="EXPORTIN-T/LOS1"/>
    <property type="match status" value="1"/>
</dbReference>
<keyword evidence="6 9" id="KW-0820">tRNA-binding</keyword>
<comment type="subcellular location">
    <subcellularLocation>
        <location evidence="1 9">Cytoplasm</location>
    </subcellularLocation>
    <subcellularLocation>
        <location evidence="9">Nucleus</location>
    </subcellularLocation>
    <text evidence="9">Shuttles between the nucleus and the cytoplasm.</text>
</comment>
<comment type="caution">
    <text evidence="12">The sequence shown here is derived from an EMBL/GenBank/DDBJ whole genome shotgun (WGS) entry which is preliminary data.</text>
</comment>
<evidence type="ECO:0000259" key="10">
    <source>
        <dbReference type="Pfam" id="PF08389"/>
    </source>
</evidence>
<dbReference type="Gene3D" id="1.25.10.10">
    <property type="entry name" value="Leucine-rich Repeat Variant"/>
    <property type="match status" value="1"/>
</dbReference>
<evidence type="ECO:0000313" key="13">
    <source>
        <dbReference type="Proteomes" id="UP000837801"/>
    </source>
</evidence>
<evidence type="ECO:0000256" key="8">
    <source>
        <dbReference type="ARBA" id="ARBA00023242"/>
    </source>
</evidence>
<evidence type="ECO:0000259" key="11">
    <source>
        <dbReference type="Pfam" id="PF19282"/>
    </source>
</evidence>
<dbReference type="InterPro" id="IPR040017">
    <property type="entry name" value="XPOT"/>
</dbReference>
<evidence type="ECO:0000256" key="1">
    <source>
        <dbReference type="ARBA" id="ARBA00004496"/>
    </source>
</evidence>
<dbReference type="GO" id="GO:0005737">
    <property type="term" value="C:cytoplasm"/>
    <property type="evidence" value="ECO:0007669"/>
    <property type="project" value="UniProtKB-SubCell"/>
</dbReference>
<dbReference type="OrthoDB" id="26399at2759"/>
<keyword evidence="13" id="KW-1185">Reference proteome</keyword>